<reference evidence="2 3" key="1">
    <citation type="submission" date="2024-10" db="EMBL/GenBank/DDBJ databases">
        <title>Updated reference genomes for cyclostephanoid diatoms.</title>
        <authorList>
            <person name="Roberts W.R."/>
            <person name="Alverson A.J."/>
        </authorList>
    </citation>
    <scope>NUCLEOTIDE SEQUENCE [LARGE SCALE GENOMIC DNA]</scope>
    <source>
        <strain evidence="2 3">AJA232-27</strain>
    </source>
</reference>
<dbReference type="EMBL" id="JALLBG020000155">
    <property type="protein sequence ID" value="KAL3761240.1"/>
    <property type="molecule type" value="Genomic_DNA"/>
</dbReference>
<accession>A0ABD3MAW1</accession>
<evidence type="ECO:0000256" key="1">
    <source>
        <dbReference type="SAM" id="SignalP"/>
    </source>
</evidence>
<name>A0ABD3MAW1_9STRA</name>
<sequence>MVTNRTTILQILSFAAAATVARVDGFHIILAGGTGPIGKTLSSSLVNDGHDVTILCRNAFLAASPIRASGDYGWLGKSFLEKHPSIALRDWDGGDLLDIVGQDFLGWQEDTLSKADAVINLVGGYTIQREMAAERIVRESLRVNPTALQVTVGPKDEELSMISPGAISTKVARLQKCEEYVSFNCINYECLRIEANRVDEECHRIKNVVYSRLKE</sequence>
<gene>
    <name evidence="2" type="ORF">ACHAWU_007057</name>
</gene>
<protein>
    <recommendedName>
        <fullName evidence="4">NAD(P)-binding domain-containing protein</fullName>
    </recommendedName>
</protein>
<keyword evidence="3" id="KW-1185">Reference proteome</keyword>
<organism evidence="2 3">
    <name type="scientific">Discostella pseudostelligera</name>
    <dbReference type="NCBI Taxonomy" id="259834"/>
    <lineage>
        <taxon>Eukaryota</taxon>
        <taxon>Sar</taxon>
        <taxon>Stramenopiles</taxon>
        <taxon>Ochrophyta</taxon>
        <taxon>Bacillariophyta</taxon>
        <taxon>Coscinodiscophyceae</taxon>
        <taxon>Thalassiosirophycidae</taxon>
        <taxon>Stephanodiscales</taxon>
        <taxon>Stephanodiscaceae</taxon>
        <taxon>Discostella</taxon>
    </lineage>
</organism>
<evidence type="ECO:0000313" key="2">
    <source>
        <dbReference type="EMBL" id="KAL3761240.1"/>
    </source>
</evidence>
<feature type="chain" id="PRO_5044792439" description="NAD(P)-binding domain-containing protein" evidence="1">
    <location>
        <begin position="26"/>
        <end position="215"/>
    </location>
</feature>
<feature type="signal peptide" evidence="1">
    <location>
        <begin position="1"/>
        <end position="25"/>
    </location>
</feature>
<dbReference type="Proteomes" id="UP001530293">
    <property type="component" value="Unassembled WGS sequence"/>
</dbReference>
<dbReference type="SUPFAM" id="SSF51735">
    <property type="entry name" value="NAD(P)-binding Rossmann-fold domains"/>
    <property type="match status" value="1"/>
</dbReference>
<evidence type="ECO:0008006" key="4">
    <source>
        <dbReference type="Google" id="ProtNLM"/>
    </source>
</evidence>
<dbReference type="Gene3D" id="3.40.50.720">
    <property type="entry name" value="NAD(P)-binding Rossmann-like Domain"/>
    <property type="match status" value="1"/>
</dbReference>
<comment type="caution">
    <text evidence="2">The sequence shown here is derived from an EMBL/GenBank/DDBJ whole genome shotgun (WGS) entry which is preliminary data.</text>
</comment>
<evidence type="ECO:0000313" key="3">
    <source>
        <dbReference type="Proteomes" id="UP001530293"/>
    </source>
</evidence>
<dbReference type="AlphaFoldDB" id="A0ABD3MAW1"/>
<proteinExistence type="predicted"/>
<keyword evidence="1" id="KW-0732">Signal</keyword>
<dbReference type="InterPro" id="IPR036291">
    <property type="entry name" value="NAD(P)-bd_dom_sf"/>
</dbReference>